<dbReference type="PANTHER" id="PTHR43415:SF3">
    <property type="entry name" value="GNAT-FAMILY ACETYLTRANSFERASE"/>
    <property type="match status" value="1"/>
</dbReference>
<protein>
    <recommendedName>
        <fullName evidence="2">N-acetyltransferase domain-containing protein</fullName>
    </recommendedName>
</protein>
<accession>A0ABR1H1I0</accession>
<dbReference type="EMBL" id="JAZAVJ010000092">
    <property type="protein sequence ID" value="KAK7414945.1"/>
    <property type="molecule type" value="Genomic_DNA"/>
</dbReference>
<comment type="caution">
    <text evidence="3">The sequence shown here is derived from an EMBL/GenBank/DDBJ whole genome shotgun (WGS) entry which is preliminary data.</text>
</comment>
<evidence type="ECO:0000313" key="3">
    <source>
        <dbReference type="EMBL" id="KAK7414945.1"/>
    </source>
</evidence>
<keyword evidence="4" id="KW-1185">Reference proteome</keyword>
<dbReference type="PANTHER" id="PTHR43415">
    <property type="entry name" value="SPERMIDINE N(1)-ACETYLTRANSFERASE"/>
    <property type="match status" value="1"/>
</dbReference>
<evidence type="ECO:0000259" key="2">
    <source>
        <dbReference type="PROSITE" id="PS51186"/>
    </source>
</evidence>
<evidence type="ECO:0000313" key="4">
    <source>
        <dbReference type="Proteomes" id="UP001498476"/>
    </source>
</evidence>
<feature type="compositionally biased region" description="Basic and acidic residues" evidence="1">
    <location>
        <begin position="97"/>
        <end position="110"/>
    </location>
</feature>
<feature type="domain" description="N-acetyltransferase" evidence="2">
    <location>
        <begin position="67"/>
        <end position="221"/>
    </location>
</feature>
<dbReference type="Gene3D" id="3.40.630.30">
    <property type="match status" value="1"/>
</dbReference>
<organism evidence="3 4">
    <name type="scientific">Neonectria punicea</name>
    <dbReference type="NCBI Taxonomy" id="979145"/>
    <lineage>
        <taxon>Eukaryota</taxon>
        <taxon>Fungi</taxon>
        <taxon>Dikarya</taxon>
        <taxon>Ascomycota</taxon>
        <taxon>Pezizomycotina</taxon>
        <taxon>Sordariomycetes</taxon>
        <taxon>Hypocreomycetidae</taxon>
        <taxon>Hypocreales</taxon>
        <taxon>Nectriaceae</taxon>
        <taxon>Neonectria</taxon>
    </lineage>
</organism>
<dbReference type="PROSITE" id="PS51186">
    <property type="entry name" value="GNAT"/>
    <property type="match status" value="1"/>
</dbReference>
<dbReference type="Proteomes" id="UP001498476">
    <property type="component" value="Unassembled WGS sequence"/>
</dbReference>
<dbReference type="Pfam" id="PF13302">
    <property type="entry name" value="Acetyltransf_3"/>
    <property type="match status" value="1"/>
</dbReference>
<dbReference type="CDD" id="cd04301">
    <property type="entry name" value="NAT_SF"/>
    <property type="match status" value="1"/>
</dbReference>
<sequence length="235" mass="26993">MSDSKSIRDAMRNGWKSERLIYRAFEDNDADHTFMHHAIAGDPVGFPLAYCEAFRPQSKTITAATCVMLRNKMLSVVICLPTNESIEASSSSKYHHRETLETRAEKDDSSQRTTSPNLPIGILTLTKADEDNHHHRKTMLGISIVDAYQGHGYGPEAINWALDWAFKFGGMHRVGLSCYGYNDRGQRLYERMGFTKEGTVRECLWFNRAWHDEVYYGMLESEWEKLRSNQETKIS</sequence>
<name>A0ABR1H1I0_9HYPO</name>
<dbReference type="InterPro" id="IPR000182">
    <property type="entry name" value="GNAT_dom"/>
</dbReference>
<dbReference type="InterPro" id="IPR016181">
    <property type="entry name" value="Acyl_CoA_acyltransferase"/>
</dbReference>
<proteinExistence type="predicted"/>
<reference evidence="3 4" key="1">
    <citation type="journal article" date="2025" name="Microbiol. Resour. Announc.">
        <title>Draft genome sequences for Neonectria magnoliae and Neonectria punicea, canker pathogens of Liriodendron tulipifera and Acer saccharum in West Virginia.</title>
        <authorList>
            <person name="Petronek H.M."/>
            <person name="Kasson M.T."/>
            <person name="Metheny A.M."/>
            <person name="Stauder C.M."/>
            <person name="Lovett B."/>
            <person name="Lynch S.C."/>
            <person name="Garnas J.R."/>
            <person name="Kasson L.R."/>
            <person name="Stajich J.E."/>
        </authorList>
    </citation>
    <scope>NUCLEOTIDE SEQUENCE [LARGE SCALE GENOMIC DNA]</scope>
    <source>
        <strain evidence="3 4">NRRL 64653</strain>
    </source>
</reference>
<evidence type="ECO:0000256" key="1">
    <source>
        <dbReference type="SAM" id="MobiDB-lite"/>
    </source>
</evidence>
<dbReference type="SUPFAM" id="SSF55729">
    <property type="entry name" value="Acyl-CoA N-acyltransferases (Nat)"/>
    <property type="match status" value="1"/>
</dbReference>
<feature type="region of interest" description="Disordered" evidence="1">
    <location>
        <begin position="90"/>
        <end position="118"/>
    </location>
</feature>
<gene>
    <name evidence="3" type="ORF">QQX98_006270</name>
</gene>